<feature type="region of interest" description="Disordered" evidence="1">
    <location>
        <begin position="30"/>
        <end position="57"/>
    </location>
</feature>
<evidence type="ECO:0000313" key="3">
    <source>
        <dbReference type="EMBL" id="TFK33944.1"/>
    </source>
</evidence>
<evidence type="ECO:0000256" key="1">
    <source>
        <dbReference type="SAM" id="MobiDB-lite"/>
    </source>
</evidence>
<accession>A0A5C3LLG0</accession>
<dbReference type="AlphaFoldDB" id="A0A5C3LLG0"/>
<feature type="signal peptide" evidence="2">
    <location>
        <begin position="1"/>
        <end position="26"/>
    </location>
</feature>
<dbReference type="Proteomes" id="UP000308652">
    <property type="component" value="Unassembled WGS sequence"/>
</dbReference>
<feature type="chain" id="PRO_5022777264" evidence="2">
    <location>
        <begin position="27"/>
        <end position="222"/>
    </location>
</feature>
<gene>
    <name evidence="3" type="ORF">BDQ12DRAFT_715607</name>
</gene>
<protein>
    <submittedName>
        <fullName evidence="3">Uncharacterized protein</fullName>
    </submittedName>
</protein>
<evidence type="ECO:0000313" key="4">
    <source>
        <dbReference type="Proteomes" id="UP000308652"/>
    </source>
</evidence>
<name>A0A5C3LLG0_9AGAR</name>
<evidence type="ECO:0000256" key="2">
    <source>
        <dbReference type="SAM" id="SignalP"/>
    </source>
</evidence>
<organism evidence="3 4">
    <name type="scientific">Crucibulum laeve</name>
    <dbReference type="NCBI Taxonomy" id="68775"/>
    <lineage>
        <taxon>Eukaryota</taxon>
        <taxon>Fungi</taxon>
        <taxon>Dikarya</taxon>
        <taxon>Basidiomycota</taxon>
        <taxon>Agaricomycotina</taxon>
        <taxon>Agaricomycetes</taxon>
        <taxon>Agaricomycetidae</taxon>
        <taxon>Agaricales</taxon>
        <taxon>Agaricineae</taxon>
        <taxon>Nidulariaceae</taxon>
        <taxon>Crucibulum</taxon>
    </lineage>
</organism>
<proteinExistence type="predicted"/>
<sequence length="222" mass="22948">MFYKRSVSFTTIFLVVAFICCTTVFASPTPAKPPAAPAKAPAKPAPAGKGAAAGPKTCPAKGIKKRAQQVFLGYKGIVGDAFKRALETAPVASASGELGGVLYIADSTDLALAFAGTRADSYVCMVHADAAAWAAQPKAWVSAADIAAHSRRITSLHPGAVLFAGHTAAAIPADGDRNPQQMGIRPEQFGRLGVNVQCYAVSCFAPGSKLNYQGLRPSWGIA</sequence>
<dbReference type="EMBL" id="ML213639">
    <property type="protein sequence ID" value="TFK33944.1"/>
    <property type="molecule type" value="Genomic_DNA"/>
</dbReference>
<keyword evidence="4" id="KW-1185">Reference proteome</keyword>
<keyword evidence="2" id="KW-0732">Signal</keyword>
<reference evidence="3 4" key="1">
    <citation type="journal article" date="2019" name="Nat. Ecol. Evol.">
        <title>Megaphylogeny resolves global patterns of mushroom evolution.</title>
        <authorList>
            <person name="Varga T."/>
            <person name="Krizsan K."/>
            <person name="Foldi C."/>
            <person name="Dima B."/>
            <person name="Sanchez-Garcia M."/>
            <person name="Sanchez-Ramirez S."/>
            <person name="Szollosi G.J."/>
            <person name="Szarkandi J.G."/>
            <person name="Papp V."/>
            <person name="Albert L."/>
            <person name="Andreopoulos W."/>
            <person name="Angelini C."/>
            <person name="Antonin V."/>
            <person name="Barry K.W."/>
            <person name="Bougher N.L."/>
            <person name="Buchanan P."/>
            <person name="Buyck B."/>
            <person name="Bense V."/>
            <person name="Catcheside P."/>
            <person name="Chovatia M."/>
            <person name="Cooper J."/>
            <person name="Damon W."/>
            <person name="Desjardin D."/>
            <person name="Finy P."/>
            <person name="Geml J."/>
            <person name="Haridas S."/>
            <person name="Hughes K."/>
            <person name="Justo A."/>
            <person name="Karasinski D."/>
            <person name="Kautmanova I."/>
            <person name="Kiss B."/>
            <person name="Kocsube S."/>
            <person name="Kotiranta H."/>
            <person name="LaButti K.M."/>
            <person name="Lechner B.E."/>
            <person name="Liimatainen K."/>
            <person name="Lipzen A."/>
            <person name="Lukacs Z."/>
            <person name="Mihaltcheva S."/>
            <person name="Morgado L.N."/>
            <person name="Niskanen T."/>
            <person name="Noordeloos M.E."/>
            <person name="Ohm R.A."/>
            <person name="Ortiz-Santana B."/>
            <person name="Ovrebo C."/>
            <person name="Racz N."/>
            <person name="Riley R."/>
            <person name="Savchenko A."/>
            <person name="Shiryaev A."/>
            <person name="Soop K."/>
            <person name="Spirin V."/>
            <person name="Szebenyi C."/>
            <person name="Tomsovsky M."/>
            <person name="Tulloss R.E."/>
            <person name="Uehling J."/>
            <person name="Grigoriev I.V."/>
            <person name="Vagvolgyi C."/>
            <person name="Papp T."/>
            <person name="Martin F.M."/>
            <person name="Miettinen O."/>
            <person name="Hibbett D.S."/>
            <person name="Nagy L.G."/>
        </authorList>
    </citation>
    <scope>NUCLEOTIDE SEQUENCE [LARGE SCALE GENOMIC DNA]</scope>
    <source>
        <strain evidence="3 4">CBS 166.37</strain>
    </source>
</reference>
<dbReference type="OrthoDB" id="2986946at2759"/>
<feature type="compositionally biased region" description="Low complexity" evidence="1">
    <location>
        <begin position="37"/>
        <end position="57"/>
    </location>
</feature>